<keyword evidence="1" id="KW-1133">Transmembrane helix</keyword>
<feature type="domain" description="Protein FecR C-terminal" evidence="3">
    <location>
        <begin position="236"/>
        <end position="303"/>
    </location>
</feature>
<sequence>MKHLIDKYRSGDISPEELDILSDMVSKTSDEELSDILHEDWYAFSSDKQRRTVLLSGFFQKKHLSGIAAGIMLVISAGLALSLAGLRSEQKQMAVRLVTVSSEGAGQSTVTLPDGSKVILNTRSTITYPSDFGLDSREVELSGEGYFDVAKDPDKKFIVNAPGMEITVHGTKFNVYAYPDADMSEMSLVEGSVSLRSGESVIDVEPNEKVCVTRNTGRMNLIKTDNEIETLWLHDRIVFINDPLYKVFDVLQRCFGVQIECSDNVNLSDRYTATFKDKRISDILEVIKMHYGFSYEHDGHIIRIDR</sequence>
<evidence type="ECO:0000259" key="2">
    <source>
        <dbReference type="Pfam" id="PF04773"/>
    </source>
</evidence>
<dbReference type="PANTHER" id="PTHR30273:SF2">
    <property type="entry name" value="PROTEIN FECR"/>
    <property type="match status" value="1"/>
</dbReference>
<evidence type="ECO:0000256" key="1">
    <source>
        <dbReference type="SAM" id="Phobius"/>
    </source>
</evidence>
<organism evidence="4 5">
    <name type="scientific">Candidatus Cryptobacteroides avicola</name>
    <dbReference type="NCBI Taxonomy" id="2840757"/>
    <lineage>
        <taxon>Bacteria</taxon>
        <taxon>Pseudomonadati</taxon>
        <taxon>Bacteroidota</taxon>
        <taxon>Bacteroidia</taxon>
        <taxon>Bacteroidales</taxon>
        <taxon>Candidatus Cryptobacteroides</taxon>
    </lineage>
</organism>
<feature type="transmembrane region" description="Helical" evidence="1">
    <location>
        <begin position="64"/>
        <end position="86"/>
    </location>
</feature>
<dbReference type="Pfam" id="PF04773">
    <property type="entry name" value="FecR"/>
    <property type="match status" value="1"/>
</dbReference>
<evidence type="ECO:0000313" key="5">
    <source>
        <dbReference type="Proteomes" id="UP000725002"/>
    </source>
</evidence>
<evidence type="ECO:0000313" key="4">
    <source>
        <dbReference type="EMBL" id="MBO8482709.1"/>
    </source>
</evidence>
<reference evidence="4" key="1">
    <citation type="submission" date="2020-10" db="EMBL/GenBank/DDBJ databases">
        <authorList>
            <person name="Gilroy R."/>
        </authorList>
    </citation>
    <scope>NUCLEOTIDE SEQUENCE</scope>
    <source>
        <strain evidence="4">G3-8215</strain>
    </source>
</reference>
<dbReference type="PIRSF" id="PIRSF018266">
    <property type="entry name" value="FecR"/>
    <property type="match status" value="1"/>
</dbReference>
<dbReference type="EMBL" id="JADILV010000007">
    <property type="protein sequence ID" value="MBO8482709.1"/>
    <property type="molecule type" value="Genomic_DNA"/>
</dbReference>
<dbReference type="InterPro" id="IPR006860">
    <property type="entry name" value="FecR"/>
</dbReference>
<dbReference type="InterPro" id="IPR032508">
    <property type="entry name" value="FecR_C"/>
</dbReference>
<dbReference type="Gene3D" id="2.60.120.1440">
    <property type="match status" value="1"/>
</dbReference>
<dbReference type="PANTHER" id="PTHR30273">
    <property type="entry name" value="PERIPLASMIC SIGNAL SENSOR AND SIGMA FACTOR ACTIVATOR FECR-RELATED"/>
    <property type="match status" value="1"/>
</dbReference>
<name>A0A940IHF4_9BACT</name>
<dbReference type="AlphaFoldDB" id="A0A940IHF4"/>
<protein>
    <submittedName>
        <fullName evidence="4">FecR domain-containing protein</fullName>
    </submittedName>
</protein>
<dbReference type="Gene3D" id="3.55.50.30">
    <property type="match status" value="1"/>
</dbReference>
<reference evidence="4" key="2">
    <citation type="journal article" date="2021" name="PeerJ">
        <title>Extensive microbial diversity within the chicken gut microbiome revealed by metagenomics and culture.</title>
        <authorList>
            <person name="Gilroy R."/>
            <person name="Ravi A."/>
            <person name="Getino M."/>
            <person name="Pursley I."/>
            <person name="Horton D.L."/>
            <person name="Alikhan N.F."/>
            <person name="Baker D."/>
            <person name="Gharbi K."/>
            <person name="Hall N."/>
            <person name="Watson M."/>
            <person name="Adriaenssens E.M."/>
            <person name="Foster-Nyarko E."/>
            <person name="Jarju S."/>
            <person name="Secka A."/>
            <person name="Antonio M."/>
            <person name="Oren A."/>
            <person name="Chaudhuri R.R."/>
            <person name="La Ragione R."/>
            <person name="Hildebrand F."/>
            <person name="Pallen M.J."/>
        </authorList>
    </citation>
    <scope>NUCLEOTIDE SEQUENCE</scope>
    <source>
        <strain evidence="4">G3-8215</strain>
    </source>
</reference>
<proteinExistence type="predicted"/>
<dbReference type="InterPro" id="IPR012373">
    <property type="entry name" value="Ferrdict_sens_TM"/>
</dbReference>
<feature type="domain" description="FecR protein" evidence="2">
    <location>
        <begin position="100"/>
        <end position="193"/>
    </location>
</feature>
<dbReference type="Pfam" id="PF16344">
    <property type="entry name" value="FecR_C"/>
    <property type="match status" value="1"/>
</dbReference>
<accession>A0A940IHF4</accession>
<keyword evidence="1" id="KW-0472">Membrane</keyword>
<gene>
    <name evidence="4" type="ORF">IAB75_01105</name>
</gene>
<dbReference type="Proteomes" id="UP000725002">
    <property type="component" value="Unassembled WGS sequence"/>
</dbReference>
<evidence type="ECO:0000259" key="3">
    <source>
        <dbReference type="Pfam" id="PF16344"/>
    </source>
</evidence>
<comment type="caution">
    <text evidence="4">The sequence shown here is derived from an EMBL/GenBank/DDBJ whole genome shotgun (WGS) entry which is preliminary data.</text>
</comment>
<dbReference type="GO" id="GO:0016989">
    <property type="term" value="F:sigma factor antagonist activity"/>
    <property type="evidence" value="ECO:0007669"/>
    <property type="project" value="TreeGrafter"/>
</dbReference>
<keyword evidence="1" id="KW-0812">Transmembrane</keyword>